<dbReference type="EMBL" id="JAERRJ010000019">
    <property type="protein sequence ID" value="MBL1079743.1"/>
    <property type="molecule type" value="Genomic_DNA"/>
</dbReference>
<evidence type="ECO:0000313" key="4">
    <source>
        <dbReference type="EMBL" id="MBL1079743.1"/>
    </source>
</evidence>
<feature type="region of interest" description="Disordered" evidence="2">
    <location>
        <begin position="221"/>
        <end position="243"/>
    </location>
</feature>
<dbReference type="RefSeq" id="WP_201957253.1">
    <property type="nucleotide sequence ID" value="NZ_JAERRJ010000019.1"/>
</dbReference>
<dbReference type="SMART" id="SM00422">
    <property type="entry name" value="HTH_MERR"/>
    <property type="match status" value="1"/>
</dbReference>
<dbReference type="PROSITE" id="PS50937">
    <property type="entry name" value="HTH_MERR_2"/>
    <property type="match status" value="1"/>
</dbReference>
<protein>
    <submittedName>
        <fullName evidence="4">MerR family transcriptional regulator</fullName>
    </submittedName>
</protein>
<dbReference type="PANTHER" id="PTHR30204">
    <property type="entry name" value="REDOX-CYCLING DRUG-SENSING TRANSCRIPTIONAL ACTIVATOR SOXR"/>
    <property type="match status" value="1"/>
</dbReference>
<reference evidence="4 5" key="1">
    <citation type="submission" date="2021-01" db="EMBL/GenBank/DDBJ databases">
        <title>WGS of actinomycetes isolated from Thailand.</title>
        <authorList>
            <person name="Thawai C."/>
        </authorList>
    </citation>
    <scope>NUCLEOTIDE SEQUENCE [LARGE SCALE GENOMIC DNA]</scope>
    <source>
        <strain evidence="4 5">LPG 2</strain>
    </source>
</reference>
<evidence type="ECO:0000259" key="3">
    <source>
        <dbReference type="PROSITE" id="PS50937"/>
    </source>
</evidence>
<dbReference type="InterPro" id="IPR047057">
    <property type="entry name" value="MerR_fam"/>
</dbReference>
<sequence length="243" mass="26492">MAGESEYTIDDLARAAETTVRSIRVYHERGLLPSPEVRGRIGYYNPNHLDRLQTIGRLLGRGMRLNGIRELLDAWDRGDGLGEVLGVNGAEQVPPVPALTIEVPPVMTDRAAPPVPSAWTLAPWCVELSGRLTAAGVDPADAQRLLQQLAADCARLTEQHANTLLRGLIGLDLGRPPRSASEHVRLETDLATARLVVARAASELIERAIERYCEALSSESGVVRPPDLPLPVSPRRRDEPRSC</sequence>
<dbReference type="Pfam" id="PF13411">
    <property type="entry name" value="MerR_1"/>
    <property type="match status" value="1"/>
</dbReference>
<name>A0ABS1MGG0_9NOCA</name>
<proteinExistence type="predicted"/>
<organism evidence="4 5">
    <name type="scientific">Nocardia acididurans</name>
    <dbReference type="NCBI Taxonomy" id="2802282"/>
    <lineage>
        <taxon>Bacteria</taxon>
        <taxon>Bacillati</taxon>
        <taxon>Actinomycetota</taxon>
        <taxon>Actinomycetes</taxon>
        <taxon>Mycobacteriales</taxon>
        <taxon>Nocardiaceae</taxon>
        <taxon>Nocardia</taxon>
    </lineage>
</organism>
<dbReference type="Proteomes" id="UP000602198">
    <property type="component" value="Unassembled WGS sequence"/>
</dbReference>
<evidence type="ECO:0000256" key="1">
    <source>
        <dbReference type="ARBA" id="ARBA00023125"/>
    </source>
</evidence>
<accession>A0ABS1MGG0</accession>
<dbReference type="Gene3D" id="1.10.1660.10">
    <property type="match status" value="1"/>
</dbReference>
<dbReference type="PANTHER" id="PTHR30204:SF93">
    <property type="entry name" value="HTH MERR-TYPE DOMAIN-CONTAINING PROTEIN"/>
    <property type="match status" value="1"/>
</dbReference>
<dbReference type="InterPro" id="IPR009061">
    <property type="entry name" value="DNA-bd_dom_put_sf"/>
</dbReference>
<comment type="caution">
    <text evidence="4">The sequence shown here is derived from an EMBL/GenBank/DDBJ whole genome shotgun (WGS) entry which is preliminary data.</text>
</comment>
<feature type="domain" description="HTH merR-type" evidence="3">
    <location>
        <begin position="6"/>
        <end position="74"/>
    </location>
</feature>
<evidence type="ECO:0000256" key="2">
    <source>
        <dbReference type="SAM" id="MobiDB-lite"/>
    </source>
</evidence>
<keyword evidence="5" id="KW-1185">Reference proteome</keyword>
<gene>
    <name evidence="4" type="ORF">JK358_35615</name>
</gene>
<dbReference type="InterPro" id="IPR000551">
    <property type="entry name" value="MerR-type_HTH_dom"/>
</dbReference>
<evidence type="ECO:0000313" key="5">
    <source>
        <dbReference type="Proteomes" id="UP000602198"/>
    </source>
</evidence>
<dbReference type="SUPFAM" id="SSF46955">
    <property type="entry name" value="Putative DNA-binding domain"/>
    <property type="match status" value="1"/>
</dbReference>
<keyword evidence="1" id="KW-0238">DNA-binding</keyword>